<reference evidence="1 2" key="1">
    <citation type="submission" date="2016-07" db="EMBL/GenBank/DDBJ databases">
        <title>Pervasive Adenine N6-methylation of Active Genes in Fungi.</title>
        <authorList>
            <consortium name="DOE Joint Genome Institute"/>
            <person name="Mondo S.J."/>
            <person name="Dannebaum R.O."/>
            <person name="Kuo R.C."/>
            <person name="Labutti K."/>
            <person name="Haridas S."/>
            <person name="Kuo A."/>
            <person name="Salamov A."/>
            <person name="Ahrendt S.R."/>
            <person name="Lipzen A."/>
            <person name="Sullivan W."/>
            <person name="Andreopoulos W.B."/>
            <person name="Clum A."/>
            <person name="Lindquist E."/>
            <person name="Daum C."/>
            <person name="Ramamoorthy G.K."/>
            <person name="Gryganskyi A."/>
            <person name="Culley D."/>
            <person name="Magnuson J.K."/>
            <person name="James T.Y."/>
            <person name="O'Malley M.A."/>
            <person name="Stajich J.E."/>
            <person name="Spatafora J.W."/>
            <person name="Visel A."/>
            <person name="Grigoriev I.V."/>
        </authorList>
    </citation>
    <scope>NUCLEOTIDE SEQUENCE [LARGE SCALE GENOMIC DNA]</scope>
    <source>
        <strain evidence="1 2">62-1032</strain>
    </source>
</reference>
<name>A0A1Y2CYU5_9BASI</name>
<proteinExistence type="predicted"/>
<dbReference type="AlphaFoldDB" id="A0A1Y2CYU5"/>
<evidence type="ECO:0000313" key="2">
    <source>
        <dbReference type="Proteomes" id="UP000193467"/>
    </source>
</evidence>
<gene>
    <name evidence="1" type="ORF">BCR35DRAFT_335980</name>
</gene>
<keyword evidence="2" id="KW-1185">Reference proteome</keyword>
<evidence type="ECO:0000313" key="1">
    <source>
        <dbReference type="EMBL" id="ORY52190.1"/>
    </source>
</evidence>
<protein>
    <recommendedName>
        <fullName evidence="3">F-box domain-containing protein</fullName>
    </recommendedName>
</protein>
<dbReference type="Proteomes" id="UP000193467">
    <property type="component" value="Unassembled WGS sequence"/>
</dbReference>
<comment type="caution">
    <text evidence="1">The sequence shown here is derived from an EMBL/GenBank/DDBJ whole genome shotgun (WGS) entry which is preliminary data.</text>
</comment>
<accession>A0A1Y2CYU5</accession>
<evidence type="ECO:0008006" key="3">
    <source>
        <dbReference type="Google" id="ProtNLM"/>
    </source>
</evidence>
<dbReference type="InParanoid" id="A0A1Y2CYU5"/>
<organism evidence="1 2">
    <name type="scientific">Leucosporidium creatinivorum</name>
    <dbReference type="NCBI Taxonomy" id="106004"/>
    <lineage>
        <taxon>Eukaryota</taxon>
        <taxon>Fungi</taxon>
        <taxon>Dikarya</taxon>
        <taxon>Basidiomycota</taxon>
        <taxon>Pucciniomycotina</taxon>
        <taxon>Microbotryomycetes</taxon>
        <taxon>Leucosporidiales</taxon>
        <taxon>Leucosporidium</taxon>
    </lineage>
</organism>
<sequence length="335" mass="37670">MAVIQDLPPELLIRILELHVAEWMGSAPAWATLRARLSHLALVARSWKGPAQELLISLFSTDNSTSVSIPVFDRFLHLMSSPNVDPRCMRRLVLLPGASSSSQLALLAQRNVKLQELRIFISPITFTARHAKLIQRLRRLEMNVPVSADSFFYFSSKMSLETLSVSPFISELPFFLFPLSEVAPMLTRLELTRVEPDHSGTGPIRAALDIGLQQLAPRLRSLTLQFPWSVFDERWGWSLKSFLPACTSLVALEVEGLSPAELFPMLALVPNQLQLLQTHTFFADLELAVDWTMECFATIFDLPSMAQLKRWRMTIAGNYGHDPTLQSALDKDVSD</sequence>
<dbReference type="EMBL" id="MCGR01000106">
    <property type="protein sequence ID" value="ORY52190.1"/>
    <property type="molecule type" value="Genomic_DNA"/>
</dbReference>